<evidence type="ECO:0000256" key="12">
    <source>
        <dbReference type="ARBA" id="ARBA00078380"/>
    </source>
</evidence>
<evidence type="ECO:0000256" key="10">
    <source>
        <dbReference type="ARBA" id="ARBA00064875"/>
    </source>
</evidence>
<name>L5K226_PTEAL</name>
<evidence type="ECO:0000256" key="3">
    <source>
        <dbReference type="ARBA" id="ARBA00022794"/>
    </source>
</evidence>
<dbReference type="GO" id="GO:0005516">
    <property type="term" value="F:calmodulin binding"/>
    <property type="evidence" value="ECO:0007669"/>
    <property type="project" value="UniProtKB-KW"/>
</dbReference>
<keyword evidence="6" id="KW-0206">Cytoskeleton</keyword>
<dbReference type="EMBL" id="KB031068">
    <property type="protein sequence ID" value="ELK04548.1"/>
    <property type="molecule type" value="Genomic_DNA"/>
</dbReference>
<dbReference type="InterPro" id="IPR029676">
    <property type="entry name" value="CFAP221"/>
</dbReference>
<dbReference type="AlphaFoldDB" id="L5K226"/>
<dbReference type="eggNOG" id="ENOG502QT0T">
    <property type="taxonomic scope" value="Eukaryota"/>
</dbReference>
<keyword evidence="4" id="KW-0112">Calmodulin-binding</keyword>
<comment type="similarity">
    <text evidence="9">Belongs to the PCDP1 family.</text>
</comment>
<dbReference type="Gene3D" id="2.60.40.10">
    <property type="entry name" value="Immunoglobulins"/>
    <property type="match status" value="1"/>
</dbReference>
<reference evidence="15" key="1">
    <citation type="journal article" date="2013" name="Science">
        <title>Comparative analysis of bat genomes provides insight into the evolution of flight and immunity.</title>
        <authorList>
            <person name="Zhang G."/>
            <person name="Cowled C."/>
            <person name="Shi Z."/>
            <person name="Huang Z."/>
            <person name="Bishop-Lilly K.A."/>
            <person name="Fang X."/>
            <person name="Wynne J.W."/>
            <person name="Xiong Z."/>
            <person name="Baker M.L."/>
            <person name="Zhao W."/>
            <person name="Tachedjian M."/>
            <person name="Zhu Y."/>
            <person name="Zhou P."/>
            <person name="Jiang X."/>
            <person name="Ng J."/>
            <person name="Yang L."/>
            <person name="Wu L."/>
            <person name="Xiao J."/>
            <person name="Feng Y."/>
            <person name="Chen Y."/>
            <person name="Sun X."/>
            <person name="Zhang Y."/>
            <person name="Marsh G.A."/>
            <person name="Crameri G."/>
            <person name="Broder C.C."/>
            <person name="Frey K.G."/>
            <person name="Wang L.F."/>
            <person name="Wang J."/>
        </authorList>
    </citation>
    <scope>NUCLEOTIDE SEQUENCE [LARGE SCALE GENOMIC DNA]</scope>
</reference>
<keyword evidence="5" id="KW-0969">Cilium</keyword>
<evidence type="ECO:0000313" key="15">
    <source>
        <dbReference type="Proteomes" id="UP000010552"/>
    </source>
</evidence>
<gene>
    <name evidence="14" type="ORF">PAL_GLEAN10025790</name>
</gene>
<dbReference type="FunFam" id="2.60.40.10:FF:001321">
    <property type="entry name" value="Cilia and flagella associated protein 221"/>
    <property type="match status" value="1"/>
</dbReference>
<comment type="function">
    <text evidence="8">May play a role in cilium morphogenesis.</text>
</comment>
<dbReference type="PANTHER" id="PTHR46500">
    <property type="entry name" value="CILIA- AND FLAGELLA-ASSOCIATED PROTEIN 221"/>
    <property type="match status" value="1"/>
</dbReference>
<dbReference type="PANTHER" id="PTHR46500:SF1">
    <property type="entry name" value="CILIA- AND FLAGELLA-ASSOCIATED PROTEIN 221"/>
    <property type="match status" value="1"/>
</dbReference>
<dbReference type="GO" id="GO:0005930">
    <property type="term" value="C:axoneme"/>
    <property type="evidence" value="ECO:0007669"/>
    <property type="project" value="UniProtKB-SubCell"/>
</dbReference>
<dbReference type="GO" id="GO:0044458">
    <property type="term" value="P:motile cilium assembly"/>
    <property type="evidence" value="ECO:0007669"/>
    <property type="project" value="TreeGrafter"/>
</dbReference>
<dbReference type="Proteomes" id="UP000010552">
    <property type="component" value="Unassembled WGS sequence"/>
</dbReference>
<evidence type="ECO:0000256" key="2">
    <source>
        <dbReference type="ARBA" id="ARBA00022490"/>
    </source>
</evidence>
<evidence type="ECO:0000259" key="13">
    <source>
        <dbReference type="Pfam" id="PF22067"/>
    </source>
</evidence>
<evidence type="ECO:0000256" key="1">
    <source>
        <dbReference type="ARBA" id="ARBA00004430"/>
    </source>
</evidence>
<dbReference type="GO" id="GO:0097729">
    <property type="term" value="C:9+2 motile cilium"/>
    <property type="evidence" value="ECO:0007669"/>
    <property type="project" value="TreeGrafter"/>
</dbReference>
<dbReference type="InParanoid" id="L5K226"/>
<dbReference type="Pfam" id="PF22067">
    <property type="entry name" value="Cep192_D3"/>
    <property type="match status" value="1"/>
</dbReference>
<dbReference type="GO" id="GO:0003341">
    <property type="term" value="P:cilium movement"/>
    <property type="evidence" value="ECO:0007669"/>
    <property type="project" value="InterPro"/>
</dbReference>
<evidence type="ECO:0000256" key="8">
    <source>
        <dbReference type="ARBA" id="ARBA00053256"/>
    </source>
</evidence>
<comment type="subunit">
    <text evidence="10">Interacts with calmodulin; calcium-dependent.</text>
</comment>
<organism evidence="14 15">
    <name type="scientific">Pteropus alecto</name>
    <name type="common">Black flying fox</name>
    <dbReference type="NCBI Taxonomy" id="9402"/>
    <lineage>
        <taxon>Eukaryota</taxon>
        <taxon>Metazoa</taxon>
        <taxon>Chordata</taxon>
        <taxon>Craniata</taxon>
        <taxon>Vertebrata</taxon>
        <taxon>Euteleostomi</taxon>
        <taxon>Mammalia</taxon>
        <taxon>Eutheria</taxon>
        <taxon>Laurasiatheria</taxon>
        <taxon>Chiroptera</taxon>
        <taxon>Yinpterochiroptera</taxon>
        <taxon>Pteropodoidea</taxon>
        <taxon>Pteropodidae</taxon>
        <taxon>Pteropodinae</taxon>
        <taxon>Pteropus</taxon>
    </lineage>
</organism>
<dbReference type="InterPro" id="IPR013783">
    <property type="entry name" value="Ig-like_fold"/>
</dbReference>
<evidence type="ECO:0000256" key="11">
    <source>
        <dbReference type="ARBA" id="ARBA00074618"/>
    </source>
</evidence>
<sequence length="1026" mass="116649">MPKSMILARSGIEQVSSTEQASEETDGRMDCKVAKAYGDCSLQQSYTEHLVNISDEDIHVHILPPQTKYFQIKYVKKEHRLVPGLSFTVTITFSPDEWRYYYDCIRVHCKGDDTLLVPIHAYPVMNTLDFPSFINLSNVLLGESKIYVIPLQCSCPIDFEFRVTLIQSHQAFTIEPTSGIIPANGKMNVTVKFTPFQYGMAQIKMQLWVSQFNSQPYECVFTGTCYPNMALKLEEFERLNTLSKKVDVPPEKTMTQISFHRPPAKAKPPKIKEIEYQNLRFPVDLSNPFAVATVLNQEPGKLKIKELKEVLDQGNEISKTRQMKEALFEQKVRQDTCEEIENHLKWRVRLGKDPVSFKFRKDLAEEWQRVNAKYKLDRGDPVLDEEFQRLKTEVNHKRVVRSLEVMIHRRLLNMLDAIRNMDKEAIIRRLRQRRQSIAQDNIPSKYHLLQYSQDDYYCRFSLSPKQVLPFAFPSHSPVQGSNELAPDGLGPVPIKPSEIQIKHSHSFFKLQVPQLYKIKGYQPFFVERSSTSYRPQKLARALRQGAEDEATTIIALPKQDATPQFPGKTSILSMKPPEALATSPDYDPLYIFNPSPGLFAVKHPLTYAETLIDYHLCSHPKYKFTKESHSGSSIPLTQKQFLHHTDIIPGIMYWKRFQSLIFSSLPETSKTETTQSELCEQNVEVMLTPEMIKVEFPTLDCQDTKKEKFIAVAAFMAGLLWRAAAFVQRRRTGLLVGSCAGLFGAQISYHLLPDPAIQWLYQYWSRGRPAPLSPKLRLLFREVLQDMGIPSGHRYEAFTTFTFYPVSAGFPRLPAGAVVGIPASFLGDPLTNIDRPMVVHGQRVDWQSPAGARLRDALNLSHEARKFALAREVVYLESGAPVLQALPAPACLAGTWALSVGAKHSLGLYRGPMNLRAAFNLVAAVVGFVAYTFSMDSLTHALEAWLDRRTASLSAAYSRGGVEFYEKVLSGNLALRSLLGTLGEKLYTPSGNVIPRHWFRVKHLPYTTRRDSMLQMWRATLNPGRS</sequence>
<evidence type="ECO:0000313" key="14">
    <source>
        <dbReference type="EMBL" id="ELK04548.1"/>
    </source>
</evidence>
<evidence type="ECO:0000256" key="7">
    <source>
        <dbReference type="ARBA" id="ARBA00023273"/>
    </source>
</evidence>
<evidence type="ECO:0000256" key="4">
    <source>
        <dbReference type="ARBA" id="ARBA00022860"/>
    </source>
</evidence>
<evidence type="ECO:0000256" key="9">
    <source>
        <dbReference type="ARBA" id="ARBA00060974"/>
    </source>
</evidence>
<feature type="domain" description="Cep192-like" evidence="13">
    <location>
        <begin position="139"/>
        <end position="224"/>
    </location>
</feature>
<keyword evidence="7" id="KW-0966">Cell projection</keyword>
<comment type="subcellular location">
    <subcellularLocation>
        <location evidence="1">Cytoplasm</location>
        <location evidence="1">Cytoskeleton</location>
        <location evidence="1">Cilium axoneme</location>
    </subcellularLocation>
</comment>
<protein>
    <recommendedName>
        <fullName evidence="11">Cilia- and flagella-associated protein 221</fullName>
    </recommendedName>
    <alternativeName>
        <fullName evidence="12">Primary ciliary dyskinesia protein 1</fullName>
    </alternativeName>
</protein>
<keyword evidence="2" id="KW-0963">Cytoplasm</keyword>
<keyword evidence="15" id="KW-1185">Reference proteome</keyword>
<proteinExistence type="inferred from homology"/>
<evidence type="ECO:0000256" key="6">
    <source>
        <dbReference type="ARBA" id="ARBA00023212"/>
    </source>
</evidence>
<dbReference type="STRING" id="9402.L5K226"/>
<evidence type="ECO:0000256" key="5">
    <source>
        <dbReference type="ARBA" id="ARBA00023069"/>
    </source>
</evidence>
<dbReference type="InterPro" id="IPR054089">
    <property type="entry name" value="Cep192-like_D3"/>
</dbReference>
<accession>L5K226</accession>
<keyword evidence="3" id="KW-0970">Cilium biogenesis/degradation</keyword>